<dbReference type="Proteomes" id="UP001523216">
    <property type="component" value="Unassembled WGS sequence"/>
</dbReference>
<dbReference type="RefSeq" id="WP_251799473.1">
    <property type="nucleotide sequence ID" value="NZ_JAMQOL010000023.1"/>
</dbReference>
<dbReference type="Gene3D" id="2.80.10.50">
    <property type="match status" value="1"/>
</dbReference>
<feature type="domain" description="Ricin B lectin" evidence="3">
    <location>
        <begin position="217"/>
        <end position="338"/>
    </location>
</feature>
<feature type="region of interest" description="Disordered" evidence="1">
    <location>
        <begin position="24"/>
        <end position="54"/>
    </location>
</feature>
<keyword evidence="2" id="KW-0472">Membrane</keyword>
<feature type="compositionally biased region" description="Low complexity" evidence="1">
    <location>
        <begin position="143"/>
        <end position="187"/>
    </location>
</feature>
<dbReference type="SUPFAM" id="SSF50370">
    <property type="entry name" value="Ricin B-like lectins"/>
    <property type="match status" value="1"/>
</dbReference>
<dbReference type="EMBL" id="JAMQOL010000023">
    <property type="protein sequence ID" value="MCM4079625.1"/>
    <property type="molecule type" value="Genomic_DNA"/>
</dbReference>
<accession>A0ABT0Y185</accession>
<protein>
    <submittedName>
        <fullName evidence="4">Ricin-type beta-trefoil lectin domain protein</fullName>
    </submittedName>
</protein>
<feature type="compositionally biased region" description="Low complexity" evidence="1">
    <location>
        <begin position="122"/>
        <end position="136"/>
    </location>
</feature>
<keyword evidence="2" id="KW-0812">Transmembrane</keyword>
<comment type="caution">
    <text evidence="4">The sequence shown here is derived from an EMBL/GenBank/DDBJ whole genome shotgun (WGS) entry which is preliminary data.</text>
</comment>
<reference evidence="4 5" key="1">
    <citation type="submission" date="2022-06" db="EMBL/GenBank/DDBJ databases">
        <title>Actinoplanes abujensis sp. nov., isolated from Nigerian arid soil.</title>
        <authorList>
            <person name="Ding P."/>
        </authorList>
    </citation>
    <scope>NUCLEOTIDE SEQUENCE [LARGE SCALE GENOMIC DNA]</scope>
    <source>
        <strain evidence="5">TRM88002</strain>
    </source>
</reference>
<sequence>MTTDGDHGDERDPLLVRPFVLRDPGALDDDSAQTWPAANPSAVRDQQGTGNADAPTAILHLPFRRKHAAATTPARGNRRRRLVVLAGTAALVVLGAAAAGYAALRDDVRPAVTTGLPGGPLPAATAPLPTSAAGSPIPGKSVPAAGRPGAGTRTGSPTGPTTSPTGTPSTSAATATGSPAAGSPSAGEPISLIPGPTGDTTTSPKAPQGVAPEPPSSDRVGVIRGQNGLCLDLNGAIAVDGNHIQVFDCNNTVAQTWTLATDGTLRVQGKCALAVGDNTVEIVSCDGRTPAQWRVSNQRLINAATNTCLTDPSAGRRSGADVTVSTCTGSASQRWSLP</sequence>
<keyword evidence="2" id="KW-1133">Transmembrane helix</keyword>
<keyword evidence="5" id="KW-1185">Reference proteome</keyword>
<feature type="region of interest" description="Disordered" evidence="1">
    <location>
        <begin position="122"/>
        <end position="221"/>
    </location>
</feature>
<evidence type="ECO:0000313" key="4">
    <source>
        <dbReference type="EMBL" id="MCM4079625.1"/>
    </source>
</evidence>
<dbReference type="PROSITE" id="PS50231">
    <property type="entry name" value="RICIN_B_LECTIN"/>
    <property type="match status" value="1"/>
</dbReference>
<name>A0ABT0Y185_9ACTN</name>
<proteinExistence type="predicted"/>
<dbReference type="InterPro" id="IPR000772">
    <property type="entry name" value="Ricin_B_lectin"/>
</dbReference>
<dbReference type="SMART" id="SM00458">
    <property type="entry name" value="RICIN"/>
    <property type="match status" value="1"/>
</dbReference>
<evidence type="ECO:0000313" key="5">
    <source>
        <dbReference type="Proteomes" id="UP001523216"/>
    </source>
</evidence>
<evidence type="ECO:0000256" key="1">
    <source>
        <dbReference type="SAM" id="MobiDB-lite"/>
    </source>
</evidence>
<gene>
    <name evidence="4" type="ORF">LXN57_18785</name>
</gene>
<organism evidence="4 5">
    <name type="scientific">Paractinoplanes hotanensis</name>
    <dbReference type="NCBI Taxonomy" id="2906497"/>
    <lineage>
        <taxon>Bacteria</taxon>
        <taxon>Bacillati</taxon>
        <taxon>Actinomycetota</taxon>
        <taxon>Actinomycetes</taxon>
        <taxon>Micromonosporales</taxon>
        <taxon>Micromonosporaceae</taxon>
        <taxon>Paractinoplanes</taxon>
    </lineage>
</organism>
<dbReference type="Pfam" id="PF00652">
    <property type="entry name" value="Ricin_B_lectin"/>
    <property type="match status" value="1"/>
</dbReference>
<feature type="transmembrane region" description="Helical" evidence="2">
    <location>
        <begin position="82"/>
        <end position="104"/>
    </location>
</feature>
<evidence type="ECO:0000256" key="2">
    <source>
        <dbReference type="SAM" id="Phobius"/>
    </source>
</evidence>
<dbReference type="InterPro" id="IPR035992">
    <property type="entry name" value="Ricin_B-like_lectins"/>
</dbReference>
<evidence type="ECO:0000259" key="3">
    <source>
        <dbReference type="SMART" id="SM00458"/>
    </source>
</evidence>